<organism evidence="1">
    <name type="scientific">Myoviridae sp. ctNQV2</name>
    <dbReference type="NCBI Taxonomy" id="2827683"/>
    <lineage>
        <taxon>Viruses</taxon>
        <taxon>Duplodnaviria</taxon>
        <taxon>Heunggongvirae</taxon>
        <taxon>Uroviricota</taxon>
        <taxon>Caudoviricetes</taxon>
    </lineage>
</organism>
<sequence>MEKIFILSQIVSVSFHKTVNRSDLFKWVKKEKYKGFLFWKKKIEYYEWNDGTSSDFLSERYATDEELLNYFKTYIGRDDLFIKDKVLYQKPYVKLILSNDTHLNKVFEDDILAEQYYVSVQAELSRCGIPYRDLSKDLF</sequence>
<reference evidence="1" key="1">
    <citation type="journal article" date="2021" name="Proc. Natl. Acad. Sci. U.S.A.">
        <title>A Catalog of Tens of Thousands of Viruses from Human Metagenomes Reveals Hidden Associations with Chronic Diseases.</title>
        <authorList>
            <person name="Tisza M.J."/>
            <person name="Buck C.B."/>
        </authorList>
    </citation>
    <scope>NUCLEOTIDE SEQUENCE</scope>
    <source>
        <strain evidence="1">CtNQV2</strain>
    </source>
</reference>
<proteinExistence type="predicted"/>
<protein>
    <submittedName>
        <fullName evidence="1">Uncharacterized protein</fullName>
    </submittedName>
</protein>
<dbReference type="EMBL" id="BK032510">
    <property type="protein sequence ID" value="DAF44089.1"/>
    <property type="molecule type" value="Genomic_DNA"/>
</dbReference>
<name>A0A8S5RZI3_9CAUD</name>
<evidence type="ECO:0000313" key="1">
    <source>
        <dbReference type="EMBL" id="DAF44089.1"/>
    </source>
</evidence>
<accession>A0A8S5RZI3</accession>